<dbReference type="GO" id="GO:0099402">
    <property type="term" value="P:plant organ development"/>
    <property type="evidence" value="ECO:0007669"/>
    <property type="project" value="UniProtKB-ARBA"/>
</dbReference>
<dbReference type="Proteomes" id="UP000595140">
    <property type="component" value="Unassembled WGS sequence"/>
</dbReference>
<feature type="repeat" description="PPR" evidence="2">
    <location>
        <begin position="159"/>
        <end position="189"/>
    </location>
</feature>
<dbReference type="Pfam" id="PF01535">
    <property type="entry name" value="PPR"/>
    <property type="match status" value="3"/>
</dbReference>
<dbReference type="NCBIfam" id="TIGR00756">
    <property type="entry name" value="PPR"/>
    <property type="match status" value="1"/>
</dbReference>
<evidence type="ECO:0000256" key="2">
    <source>
        <dbReference type="PROSITE-ProRule" id="PRU00708"/>
    </source>
</evidence>
<dbReference type="PANTHER" id="PTHR47926">
    <property type="entry name" value="PENTATRICOPEPTIDE REPEAT-CONTAINING PROTEIN"/>
    <property type="match status" value="1"/>
</dbReference>
<dbReference type="GO" id="GO:0003723">
    <property type="term" value="F:RNA binding"/>
    <property type="evidence" value="ECO:0007669"/>
    <property type="project" value="InterPro"/>
</dbReference>
<dbReference type="PROSITE" id="PS51375">
    <property type="entry name" value="PPR"/>
    <property type="match status" value="2"/>
</dbReference>
<dbReference type="GO" id="GO:0009451">
    <property type="term" value="P:RNA modification"/>
    <property type="evidence" value="ECO:0007669"/>
    <property type="project" value="InterPro"/>
</dbReference>
<dbReference type="OrthoDB" id="1293954at2759"/>
<dbReference type="Gene3D" id="1.25.40.10">
    <property type="entry name" value="Tetratricopeptide repeat domain"/>
    <property type="match status" value="1"/>
</dbReference>
<sequence>MRVRQHFWGARFVQGIATESGVSEIAAFNEASKLSCIGRSSGQVVVGHIKDLQEVKVAELIRDCATQVVEREVQALNLLQVGEGAWDGSRYEVTRFRDSTKASSFEKLAKELRNTVSSKLLFERSKYCRDTISYERWCGNAVKAVKLFQEMVKMRFLPNPVTFLSVLSACSHAGMVEESLFIFKLMNERYGLEPEKEHYGCLIDVLGRAGRLEEAYEVVGSGNECVFAWKTLLNASRSYEDVKIAEKCARKVLEIDPKDPSPYLVLSNMYSREGRWEEASKLRQKMMQIGMMKDLGSSWLM</sequence>
<dbReference type="InterPro" id="IPR046960">
    <property type="entry name" value="PPR_At4g14850-like_plant"/>
</dbReference>
<evidence type="ECO:0000313" key="3">
    <source>
        <dbReference type="EMBL" id="VFR02531.1"/>
    </source>
</evidence>
<evidence type="ECO:0000256" key="1">
    <source>
        <dbReference type="ARBA" id="ARBA00022737"/>
    </source>
</evidence>
<dbReference type="EMBL" id="OOIL02006828">
    <property type="protein sequence ID" value="VFR02531.1"/>
    <property type="molecule type" value="Genomic_DNA"/>
</dbReference>
<proteinExistence type="predicted"/>
<dbReference type="Pfam" id="PF20431">
    <property type="entry name" value="E_motif"/>
    <property type="match status" value="1"/>
</dbReference>
<evidence type="ECO:0000313" key="4">
    <source>
        <dbReference type="Proteomes" id="UP000595140"/>
    </source>
</evidence>
<dbReference type="InterPro" id="IPR011990">
    <property type="entry name" value="TPR-like_helical_dom_sf"/>
</dbReference>
<dbReference type="AlphaFoldDB" id="A0A484NMY3"/>
<keyword evidence="1" id="KW-0677">Repeat</keyword>
<dbReference type="FunFam" id="1.25.40.10:FF:000158">
    <property type="entry name" value="pentatricopeptide repeat-containing protein At2g33680"/>
    <property type="match status" value="1"/>
</dbReference>
<evidence type="ECO:0008006" key="5">
    <source>
        <dbReference type="Google" id="ProtNLM"/>
    </source>
</evidence>
<gene>
    <name evidence="3" type="ORF">CCAM_LOCUS44306</name>
</gene>
<reference evidence="3 4" key="1">
    <citation type="submission" date="2018-04" db="EMBL/GenBank/DDBJ databases">
        <authorList>
            <person name="Vogel A."/>
        </authorList>
    </citation>
    <scope>NUCLEOTIDE SEQUENCE [LARGE SCALE GENOMIC DNA]</scope>
</reference>
<dbReference type="InterPro" id="IPR046848">
    <property type="entry name" value="E_motif"/>
</dbReference>
<protein>
    <recommendedName>
        <fullName evidence="5">Pentacotripeptide-repeat region of PRORP domain-containing protein</fullName>
    </recommendedName>
</protein>
<dbReference type="SUPFAM" id="SSF48452">
    <property type="entry name" value="TPR-like"/>
    <property type="match status" value="1"/>
</dbReference>
<feature type="repeat" description="PPR" evidence="2">
    <location>
        <begin position="259"/>
        <end position="293"/>
    </location>
</feature>
<organism evidence="3 4">
    <name type="scientific">Cuscuta campestris</name>
    <dbReference type="NCBI Taxonomy" id="132261"/>
    <lineage>
        <taxon>Eukaryota</taxon>
        <taxon>Viridiplantae</taxon>
        <taxon>Streptophyta</taxon>
        <taxon>Embryophyta</taxon>
        <taxon>Tracheophyta</taxon>
        <taxon>Spermatophyta</taxon>
        <taxon>Magnoliopsida</taxon>
        <taxon>eudicotyledons</taxon>
        <taxon>Gunneridae</taxon>
        <taxon>Pentapetalae</taxon>
        <taxon>asterids</taxon>
        <taxon>lamiids</taxon>
        <taxon>Solanales</taxon>
        <taxon>Convolvulaceae</taxon>
        <taxon>Cuscuteae</taxon>
        <taxon>Cuscuta</taxon>
        <taxon>Cuscuta subgen. Grammica</taxon>
        <taxon>Cuscuta sect. Cleistogrammica</taxon>
    </lineage>
</organism>
<dbReference type="InterPro" id="IPR002885">
    <property type="entry name" value="PPR_rpt"/>
</dbReference>
<accession>A0A484NMY3</accession>
<keyword evidence="4" id="KW-1185">Reference proteome</keyword>
<name>A0A484NMY3_9ASTE</name>